<feature type="transmembrane region" description="Helical" evidence="1">
    <location>
        <begin position="52"/>
        <end position="72"/>
    </location>
</feature>
<dbReference type="KEGG" id="shv:AAT16_11040"/>
<keyword evidence="1" id="KW-0472">Membrane</keyword>
<dbReference type="EMBL" id="FOTB01000005">
    <property type="protein sequence ID" value="SFK88558.1"/>
    <property type="molecule type" value="Genomic_DNA"/>
</dbReference>
<accession>A0A0F7HNG4</accession>
<evidence type="ECO:0008006" key="6">
    <source>
        <dbReference type="Google" id="ProtNLM"/>
    </source>
</evidence>
<evidence type="ECO:0000313" key="3">
    <source>
        <dbReference type="EMBL" id="SFK88558.1"/>
    </source>
</evidence>
<feature type="transmembrane region" description="Helical" evidence="1">
    <location>
        <begin position="79"/>
        <end position="99"/>
    </location>
</feature>
<sequence length="136" mass="15475">MGKILLSGLISGTIAGLLLLGAFLYVQLSTDIELMDLLLNLDFISDDEPHIVIQVLLHLLVSVVIATILKWFYLNQSKLYIPLMVVIWIVTTVLYFILSSSAVEPMELHSYIGWTLWAIFHIGYLEVLHVCYKLRL</sequence>
<reference evidence="4" key="2">
    <citation type="submission" date="2015-04" db="EMBL/GenBank/DDBJ databases">
        <title>Complete genome sequence of Salinicoccus halodurans strain H3B36, isolated from the Qaidam basin of China.</title>
        <authorList>
            <person name="Ma Y."/>
            <person name="Jiang K."/>
            <person name="Xue Y."/>
        </authorList>
    </citation>
    <scope>NUCLEOTIDE SEQUENCE [LARGE SCALE GENOMIC DNA]</scope>
    <source>
        <strain evidence="4">H3B36</strain>
    </source>
</reference>
<proteinExistence type="predicted"/>
<keyword evidence="4" id="KW-1185">Reference proteome</keyword>
<evidence type="ECO:0000256" key="1">
    <source>
        <dbReference type="SAM" id="Phobius"/>
    </source>
</evidence>
<keyword evidence="1" id="KW-0812">Transmembrane</keyword>
<gene>
    <name evidence="2" type="ORF">AAT16_11040</name>
    <name evidence="3" type="ORF">SAMN05216235_2243</name>
</gene>
<evidence type="ECO:0000313" key="5">
    <source>
        <dbReference type="Proteomes" id="UP000183090"/>
    </source>
</evidence>
<organism evidence="3 5">
    <name type="scientific">Salinicoccus halodurans</name>
    <dbReference type="NCBI Taxonomy" id="407035"/>
    <lineage>
        <taxon>Bacteria</taxon>
        <taxon>Bacillati</taxon>
        <taxon>Bacillota</taxon>
        <taxon>Bacilli</taxon>
        <taxon>Bacillales</taxon>
        <taxon>Staphylococcaceae</taxon>
        <taxon>Salinicoccus</taxon>
    </lineage>
</organism>
<protein>
    <recommendedName>
        <fullName evidence="6">DUF1440 domain-containing protein</fullName>
    </recommendedName>
</protein>
<dbReference type="EMBL" id="CP011366">
    <property type="protein sequence ID" value="AKG74679.1"/>
    <property type="molecule type" value="Genomic_DNA"/>
</dbReference>
<feature type="transmembrane region" description="Helical" evidence="1">
    <location>
        <begin position="111"/>
        <end position="132"/>
    </location>
</feature>
<evidence type="ECO:0000313" key="4">
    <source>
        <dbReference type="Proteomes" id="UP000034029"/>
    </source>
</evidence>
<dbReference type="RefSeq" id="WP_046790858.1">
    <property type="nucleotide sequence ID" value="NZ_CP011366.1"/>
</dbReference>
<dbReference type="Proteomes" id="UP000183090">
    <property type="component" value="Unassembled WGS sequence"/>
</dbReference>
<name>A0A0F7HNG4_9STAP</name>
<evidence type="ECO:0000313" key="2">
    <source>
        <dbReference type="EMBL" id="AKG74679.1"/>
    </source>
</evidence>
<reference evidence="3 5" key="3">
    <citation type="submission" date="2016-10" db="EMBL/GenBank/DDBJ databases">
        <authorList>
            <person name="Varghese N."/>
            <person name="Submissions S."/>
        </authorList>
    </citation>
    <scope>NUCLEOTIDE SEQUENCE [LARGE SCALE GENOMIC DNA]</scope>
    <source>
        <strain evidence="3 5">CGMCC 1.6501</strain>
    </source>
</reference>
<reference evidence="2 4" key="1">
    <citation type="journal article" date="2015" name="Int. J. Syst. Evol. Microbiol.">
        <title>Complete genome sequence of Salinicoccus halodurans H3B36, isolated from the Qaidam Basin in China.</title>
        <authorList>
            <person name="Jiang K."/>
            <person name="Xue Y."/>
            <person name="Ma Y."/>
        </authorList>
    </citation>
    <scope>NUCLEOTIDE SEQUENCE [LARGE SCALE GENOMIC DNA]</scope>
    <source>
        <strain evidence="2 4">H3B36</strain>
    </source>
</reference>
<dbReference type="Proteomes" id="UP000034029">
    <property type="component" value="Chromosome"/>
</dbReference>
<dbReference type="OrthoDB" id="2418166at2"/>
<dbReference type="AlphaFoldDB" id="A0A0F7HNG4"/>
<keyword evidence="1" id="KW-1133">Transmembrane helix</keyword>